<dbReference type="GeneID" id="39984060"/>
<comment type="caution">
    <text evidence="1">The sequence shown here is derived from an EMBL/GenBank/DDBJ whole genome shotgun (WGS) entry which is preliminary data.</text>
</comment>
<dbReference type="VEuPathDB" id="TriTrypDB:TM35_000084150"/>
<keyword evidence="2" id="KW-1185">Reference proteome</keyword>
<dbReference type="EMBL" id="NBCO01000008">
    <property type="protein sequence ID" value="ORC90617.1"/>
    <property type="molecule type" value="Genomic_DNA"/>
</dbReference>
<evidence type="ECO:0000313" key="2">
    <source>
        <dbReference type="Proteomes" id="UP000192257"/>
    </source>
</evidence>
<organism evidence="1 2">
    <name type="scientific">Trypanosoma theileri</name>
    <dbReference type="NCBI Taxonomy" id="67003"/>
    <lineage>
        <taxon>Eukaryota</taxon>
        <taxon>Discoba</taxon>
        <taxon>Euglenozoa</taxon>
        <taxon>Kinetoplastea</taxon>
        <taxon>Metakinetoplastina</taxon>
        <taxon>Trypanosomatida</taxon>
        <taxon>Trypanosomatidae</taxon>
        <taxon>Trypanosoma</taxon>
    </lineage>
</organism>
<gene>
    <name evidence="1" type="ORF">TM35_000084150</name>
</gene>
<proteinExistence type="predicted"/>
<sequence length="269" mass="29472">MASVVVQRFRECQNLLDSFISNLEAINNITSQSVVVEESFRRVGGSSTFEIPSSSSSSSSADAVVVSIPRCCTDPLGILRAFPDSTMELILAQHAEDVNALLRSLGSTQQAWYNKLQQAKEAVKIISSSSQQQQQKQQQEQDLSIISPFGFSEMNDGKRNTEISAKGGYQDPKIMIGVYAMLAVLSQMHGCLQELILALRADLSHPTRAIQLSLWLSGYASQSSAASESCVPALSLECALEKVSSRVQSEWETYKSQHMVDEAWIMLVG</sequence>
<accession>A0A1X0P112</accession>
<dbReference type="AlphaFoldDB" id="A0A1X0P112"/>
<name>A0A1X0P112_9TRYP</name>
<dbReference type="Proteomes" id="UP000192257">
    <property type="component" value="Unassembled WGS sequence"/>
</dbReference>
<evidence type="ECO:0000313" key="1">
    <source>
        <dbReference type="EMBL" id="ORC90617.1"/>
    </source>
</evidence>
<protein>
    <submittedName>
        <fullName evidence="1">Uncharacterized protein</fullName>
    </submittedName>
</protein>
<dbReference type="OrthoDB" id="261287at2759"/>
<reference evidence="1 2" key="1">
    <citation type="submission" date="2017-03" db="EMBL/GenBank/DDBJ databases">
        <title>An alternative strategy for trypanosome survival in the mammalian bloodstream revealed through genome and transcriptome analysis of the ubiquitous bovine parasite Trypanosoma (Megatrypanum) theileri.</title>
        <authorList>
            <person name="Kelly S."/>
            <person name="Ivens A."/>
            <person name="Mott A."/>
            <person name="O'Neill E."/>
            <person name="Emms D."/>
            <person name="Macleod O."/>
            <person name="Voorheis P."/>
            <person name="Matthews J."/>
            <person name="Matthews K."/>
            <person name="Carrington M."/>
        </authorList>
    </citation>
    <scope>NUCLEOTIDE SEQUENCE [LARGE SCALE GENOMIC DNA]</scope>
    <source>
        <strain evidence="1">Edinburgh</strain>
    </source>
</reference>
<dbReference type="RefSeq" id="XP_028884683.1">
    <property type="nucleotide sequence ID" value="XM_029024280.1"/>
</dbReference>